<evidence type="ECO:0000313" key="2">
    <source>
        <dbReference type="EMBL" id="KAJ1358903.1"/>
    </source>
</evidence>
<organism evidence="2 3">
    <name type="scientific">Parelaphostrongylus tenuis</name>
    <name type="common">Meningeal worm</name>
    <dbReference type="NCBI Taxonomy" id="148309"/>
    <lineage>
        <taxon>Eukaryota</taxon>
        <taxon>Metazoa</taxon>
        <taxon>Ecdysozoa</taxon>
        <taxon>Nematoda</taxon>
        <taxon>Chromadorea</taxon>
        <taxon>Rhabditida</taxon>
        <taxon>Rhabditina</taxon>
        <taxon>Rhabditomorpha</taxon>
        <taxon>Strongyloidea</taxon>
        <taxon>Metastrongylidae</taxon>
        <taxon>Parelaphostrongylus</taxon>
    </lineage>
</organism>
<gene>
    <name evidence="2" type="ORF">KIN20_017469</name>
</gene>
<accession>A0AAD5QNN7</accession>
<proteinExistence type="predicted"/>
<feature type="compositionally biased region" description="Basic residues" evidence="1">
    <location>
        <begin position="47"/>
        <end position="64"/>
    </location>
</feature>
<evidence type="ECO:0000256" key="1">
    <source>
        <dbReference type="SAM" id="MobiDB-lite"/>
    </source>
</evidence>
<keyword evidence="3" id="KW-1185">Reference proteome</keyword>
<dbReference type="EMBL" id="JAHQIW010003510">
    <property type="protein sequence ID" value="KAJ1358903.1"/>
    <property type="molecule type" value="Genomic_DNA"/>
</dbReference>
<dbReference type="AlphaFoldDB" id="A0AAD5QNN7"/>
<name>A0AAD5QNN7_PARTN</name>
<protein>
    <submittedName>
        <fullName evidence="2">Uncharacterized protein</fullName>
    </submittedName>
</protein>
<evidence type="ECO:0000313" key="3">
    <source>
        <dbReference type="Proteomes" id="UP001196413"/>
    </source>
</evidence>
<sequence>MGQRLAPSLEIAFMSKVEAPETDHKADLAYAHYLNEEEAGEVESRPVKKTKRSKKLKKSRGKIKHERDSKSLAAVNPYGIASTMSDTREFL</sequence>
<comment type="caution">
    <text evidence="2">The sequence shown here is derived from an EMBL/GenBank/DDBJ whole genome shotgun (WGS) entry which is preliminary data.</text>
</comment>
<dbReference type="Proteomes" id="UP001196413">
    <property type="component" value="Unassembled WGS sequence"/>
</dbReference>
<feature type="region of interest" description="Disordered" evidence="1">
    <location>
        <begin position="39"/>
        <end position="68"/>
    </location>
</feature>
<reference evidence="2" key="1">
    <citation type="submission" date="2021-06" db="EMBL/GenBank/DDBJ databases">
        <title>Parelaphostrongylus tenuis whole genome reference sequence.</title>
        <authorList>
            <person name="Garwood T.J."/>
            <person name="Larsen P.A."/>
            <person name="Fountain-Jones N.M."/>
            <person name="Garbe J.R."/>
            <person name="Macchietto M.G."/>
            <person name="Kania S.A."/>
            <person name="Gerhold R.W."/>
            <person name="Richards J.E."/>
            <person name="Wolf T.M."/>
        </authorList>
    </citation>
    <scope>NUCLEOTIDE SEQUENCE</scope>
    <source>
        <strain evidence="2">MNPRO001-30</strain>
        <tissue evidence="2">Meninges</tissue>
    </source>
</reference>